<accession>A0ACB8SVK4</accession>
<evidence type="ECO:0000313" key="1">
    <source>
        <dbReference type="EMBL" id="KAI0060217.1"/>
    </source>
</evidence>
<gene>
    <name evidence="1" type="ORF">BV25DRAFT_1828030</name>
</gene>
<keyword evidence="2" id="KW-1185">Reference proteome</keyword>
<sequence>MQSQPKTNTVDAVPDSKSNVKLLERMFPDSVLGFSIDSALISGLEDLGAFVSADAETFPPQYQCQGIRETTTAGGRPTCPRAQMEERMDFGKVYQRNKDKGSLMAWLNHFNRAIQYVLENLNRRPRKILRRGWLVAQCNTPIRGAVHVEPEVLAVALSAIDSKTLHRSQVDSFANLITASGFCTIYKAISAKISPMFAAPDARHFILGSNFTSQGFSFWMHDLSGLFHYKFGFGNKHALVRLIAGFAYADDEALGHDTTLVRECHSASLKFLPQLQDDRSKKRVRSRLPLGPVQVVAPIETFRSTTELISGFSDITEAHKQLHNVGILHSDVAPHNLGFANEQYDLQIGLNDTFPDEDEVAPHTGEAKFVVVQSPHQPGRPRDSRAAPPSRIPVLIERLLPLSRRRRLPRFLLLTPHHSEQKISVRFASCDRLQRRQSI</sequence>
<dbReference type="Proteomes" id="UP000814140">
    <property type="component" value="Unassembled WGS sequence"/>
</dbReference>
<proteinExistence type="predicted"/>
<organism evidence="1 2">
    <name type="scientific">Artomyces pyxidatus</name>
    <dbReference type="NCBI Taxonomy" id="48021"/>
    <lineage>
        <taxon>Eukaryota</taxon>
        <taxon>Fungi</taxon>
        <taxon>Dikarya</taxon>
        <taxon>Basidiomycota</taxon>
        <taxon>Agaricomycotina</taxon>
        <taxon>Agaricomycetes</taxon>
        <taxon>Russulales</taxon>
        <taxon>Auriscalpiaceae</taxon>
        <taxon>Artomyces</taxon>
    </lineage>
</organism>
<evidence type="ECO:0000313" key="2">
    <source>
        <dbReference type="Proteomes" id="UP000814140"/>
    </source>
</evidence>
<reference evidence="1" key="1">
    <citation type="submission" date="2021-03" db="EMBL/GenBank/DDBJ databases">
        <authorList>
            <consortium name="DOE Joint Genome Institute"/>
            <person name="Ahrendt S."/>
            <person name="Looney B.P."/>
            <person name="Miyauchi S."/>
            <person name="Morin E."/>
            <person name="Drula E."/>
            <person name="Courty P.E."/>
            <person name="Chicoki N."/>
            <person name="Fauchery L."/>
            <person name="Kohler A."/>
            <person name="Kuo A."/>
            <person name="Labutti K."/>
            <person name="Pangilinan J."/>
            <person name="Lipzen A."/>
            <person name="Riley R."/>
            <person name="Andreopoulos W."/>
            <person name="He G."/>
            <person name="Johnson J."/>
            <person name="Barry K.W."/>
            <person name="Grigoriev I.V."/>
            <person name="Nagy L."/>
            <person name="Hibbett D."/>
            <person name="Henrissat B."/>
            <person name="Matheny P.B."/>
            <person name="Labbe J."/>
            <person name="Martin F."/>
        </authorList>
    </citation>
    <scope>NUCLEOTIDE SEQUENCE</scope>
    <source>
        <strain evidence="1">HHB10654</strain>
    </source>
</reference>
<comment type="caution">
    <text evidence="1">The sequence shown here is derived from an EMBL/GenBank/DDBJ whole genome shotgun (WGS) entry which is preliminary data.</text>
</comment>
<name>A0ACB8SVK4_9AGAM</name>
<dbReference type="EMBL" id="MU277220">
    <property type="protein sequence ID" value="KAI0060217.1"/>
    <property type="molecule type" value="Genomic_DNA"/>
</dbReference>
<protein>
    <submittedName>
        <fullName evidence="1">Uncharacterized protein</fullName>
    </submittedName>
</protein>
<reference evidence="1" key="2">
    <citation type="journal article" date="2022" name="New Phytol.">
        <title>Evolutionary transition to the ectomycorrhizal habit in the genomes of a hyperdiverse lineage of mushroom-forming fungi.</title>
        <authorList>
            <person name="Looney B."/>
            <person name="Miyauchi S."/>
            <person name="Morin E."/>
            <person name="Drula E."/>
            <person name="Courty P.E."/>
            <person name="Kohler A."/>
            <person name="Kuo A."/>
            <person name="LaButti K."/>
            <person name="Pangilinan J."/>
            <person name="Lipzen A."/>
            <person name="Riley R."/>
            <person name="Andreopoulos W."/>
            <person name="He G."/>
            <person name="Johnson J."/>
            <person name="Nolan M."/>
            <person name="Tritt A."/>
            <person name="Barry K.W."/>
            <person name="Grigoriev I.V."/>
            <person name="Nagy L.G."/>
            <person name="Hibbett D."/>
            <person name="Henrissat B."/>
            <person name="Matheny P.B."/>
            <person name="Labbe J."/>
            <person name="Martin F.M."/>
        </authorList>
    </citation>
    <scope>NUCLEOTIDE SEQUENCE</scope>
    <source>
        <strain evidence="1">HHB10654</strain>
    </source>
</reference>